<protein>
    <submittedName>
        <fullName evidence="1">Uncharacterized protein</fullName>
    </submittedName>
</protein>
<reference evidence="2" key="1">
    <citation type="submission" date="2017-03" db="EMBL/GenBank/DDBJ databases">
        <title>Phytopthora megakarya and P. palmivora, two closely related causual agents of cacao black pod achieved similar genome size and gene model numbers by different mechanisms.</title>
        <authorList>
            <person name="Ali S."/>
            <person name="Shao J."/>
            <person name="Larry D.J."/>
            <person name="Kronmiller B."/>
            <person name="Shen D."/>
            <person name="Strem M.D."/>
            <person name="Melnick R.L."/>
            <person name="Guiltinan M.J."/>
            <person name="Tyler B.M."/>
            <person name="Meinhardt L.W."/>
            <person name="Bailey B.A."/>
        </authorList>
    </citation>
    <scope>NUCLEOTIDE SEQUENCE [LARGE SCALE GENOMIC DNA]</scope>
    <source>
        <strain evidence="2">zdho120</strain>
    </source>
</reference>
<evidence type="ECO:0000313" key="1">
    <source>
        <dbReference type="EMBL" id="OWZ07010.1"/>
    </source>
</evidence>
<organism evidence="1 2">
    <name type="scientific">Phytophthora megakarya</name>
    <dbReference type="NCBI Taxonomy" id="4795"/>
    <lineage>
        <taxon>Eukaryota</taxon>
        <taxon>Sar</taxon>
        <taxon>Stramenopiles</taxon>
        <taxon>Oomycota</taxon>
        <taxon>Peronosporomycetes</taxon>
        <taxon>Peronosporales</taxon>
        <taxon>Peronosporaceae</taxon>
        <taxon>Phytophthora</taxon>
    </lineage>
</organism>
<dbReference type="Proteomes" id="UP000198211">
    <property type="component" value="Unassembled WGS sequence"/>
</dbReference>
<evidence type="ECO:0000313" key="2">
    <source>
        <dbReference type="Proteomes" id="UP000198211"/>
    </source>
</evidence>
<comment type="caution">
    <text evidence="1">The sequence shown here is derived from an EMBL/GenBank/DDBJ whole genome shotgun (WGS) entry which is preliminary data.</text>
</comment>
<proteinExistence type="predicted"/>
<name>A0A225VR49_9STRA</name>
<keyword evidence="2" id="KW-1185">Reference proteome</keyword>
<dbReference type="OrthoDB" id="109360at2759"/>
<accession>A0A225VR49</accession>
<dbReference type="EMBL" id="NBNE01003717">
    <property type="protein sequence ID" value="OWZ07010.1"/>
    <property type="molecule type" value="Genomic_DNA"/>
</dbReference>
<dbReference type="AlphaFoldDB" id="A0A225VR49"/>
<sequence length="103" mass="11570">MYAGRQVRRAPGRPEHKIPTDAIACIPTRDGKEVCLHYLSVGGCNSEEPEKCMCQNRTHFTPTSIPPKLRHYQKVKASESYEEPTARTKYSIAPVRPARAVFG</sequence>
<gene>
    <name evidence="1" type="ORF">PHMEG_00020654</name>
</gene>